<protein>
    <submittedName>
        <fullName evidence="2">Uncharacterized protein</fullName>
    </submittedName>
</protein>
<keyword evidence="1" id="KW-0812">Transmembrane</keyword>
<keyword evidence="1" id="KW-1133">Transmembrane helix</keyword>
<organism evidence="2">
    <name type="scientific">viral metagenome</name>
    <dbReference type="NCBI Taxonomy" id="1070528"/>
    <lineage>
        <taxon>unclassified sequences</taxon>
        <taxon>metagenomes</taxon>
        <taxon>organismal metagenomes</taxon>
    </lineage>
</organism>
<accession>A0A6C0JXH6</accession>
<dbReference type="AlphaFoldDB" id="A0A6C0JXH6"/>
<sequence>MFEFLKTETYSTIFSVIIGVGLVAIFKPGCRDNGCAIKRAPPVDEVTKKTYQIGDKCYKFKASNIECPTKGVIEPFEIEPLRSSNY</sequence>
<evidence type="ECO:0000313" key="2">
    <source>
        <dbReference type="EMBL" id="QHU09516.1"/>
    </source>
</evidence>
<name>A0A6C0JXH6_9ZZZZ</name>
<keyword evidence="1" id="KW-0472">Membrane</keyword>
<dbReference type="EMBL" id="MN740738">
    <property type="protein sequence ID" value="QHU09516.1"/>
    <property type="molecule type" value="Genomic_DNA"/>
</dbReference>
<reference evidence="2" key="1">
    <citation type="journal article" date="2020" name="Nature">
        <title>Giant virus diversity and host interactions through global metagenomics.</title>
        <authorList>
            <person name="Schulz F."/>
            <person name="Roux S."/>
            <person name="Paez-Espino D."/>
            <person name="Jungbluth S."/>
            <person name="Walsh D.A."/>
            <person name="Denef V.J."/>
            <person name="McMahon K.D."/>
            <person name="Konstantinidis K.T."/>
            <person name="Eloe-Fadrosh E.A."/>
            <person name="Kyrpides N.C."/>
            <person name="Woyke T."/>
        </authorList>
    </citation>
    <scope>NUCLEOTIDE SEQUENCE</scope>
    <source>
        <strain evidence="2">GVMAG-S-1101164-105</strain>
    </source>
</reference>
<feature type="transmembrane region" description="Helical" evidence="1">
    <location>
        <begin position="12"/>
        <end position="30"/>
    </location>
</feature>
<proteinExistence type="predicted"/>
<evidence type="ECO:0000256" key="1">
    <source>
        <dbReference type="SAM" id="Phobius"/>
    </source>
</evidence>